<dbReference type="EMBL" id="JACOPN010000005">
    <property type="protein sequence ID" value="MBC5717372.1"/>
    <property type="molecule type" value="Genomic_DNA"/>
</dbReference>
<comment type="caution">
    <text evidence="1">The sequence shown here is derived from an EMBL/GenBank/DDBJ whole genome shotgun (WGS) entry which is preliminary data.</text>
</comment>
<dbReference type="InterPro" id="IPR010282">
    <property type="entry name" value="Uncharacterised_HutD/Ves"/>
</dbReference>
<evidence type="ECO:0000313" key="2">
    <source>
        <dbReference type="Proteomes" id="UP000602260"/>
    </source>
</evidence>
<gene>
    <name evidence="1" type="ORF">H8S55_08575</name>
</gene>
<reference evidence="1" key="1">
    <citation type="submission" date="2020-08" db="EMBL/GenBank/DDBJ databases">
        <title>Genome public.</title>
        <authorList>
            <person name="Liu C."/>
            <person name="Sun Q."/>
        </authorList>
    </citation>
    <scope>NUCLEOTIDE SEQUENCE</scope>
    <source>
        <strain evidence="1">BX5</strain>
    </source>
</reference>
<dbReference type="Pfam" id="PF05962">
    <property type="entry name" value="HutD"/>
    <property type="match status" value="1"/>
</dbReference>
<proteinExistence type="predicted"/>
<dbReference type="RefSeq" id="WP_186878638.1">
    <property type="nucleotide sequence ID" value="NZ_JACOPN010000005.1"/>
</dbReference>
<dbReference type="InterPro" id="IPR014710">
    <property type="entry name" value="RmlC-like_jellyroll"/>
</dbReference>
<accession>A0A8J6J5Q1</accession>
<dbReference type="Gene3D" id="2.60.120.10">
    <property type="entry name" value="Jelly Rolls"/>
    <property type="match status" value="1"/>
</dbReference>
<evidence type="ECO:0000313" key="1">
    <source>
        <dbReference type="EMBL" id="MBC5717372.1"/>
    </source>
</evidence>
<dbReference type="AlphaFoldDB" id="A0A8J6J5Q1"/>
<dbReference type="SUPFAM" id="SSF51182">
    <property type="entry name" value="RmlC-like cupins"/>
    <property type="match status" value="1"/>
</dbReference>
<keyword evidence="2" id="KW-1185">Reference proteome</keyword>
<sequence length="199" mass="21557">MEWKLLTQADQVTTTWSGGTTTQLAIAPEGAVYADRDFLWRLSSAKVELEHSDFTPLPDYNRLISVLHGELDMKIGDGERFGLEPFTLRSFDGGVPVESWGMCTDYNLMVRKDKCQGIAQSVALSDGAACRWTAPLAAPQEGTACTLALYCVKGGVSLPQAGVEAKEGQLLLCRRADEGAVELRAHGDTVVMAAAIYTR</sequence>
<dbReference type="Proteomes" id="UP000602260">
    <property type="component" value="Unassembled WGS sequence"/>
</dbReference>
<dbReference type="PANTHER" id="PTHR37943:SF1">
    <property type="entry name" value="PROTEIN VES"/>
    <property type="match status" value="1"/>
</dbReference>
<dbReference type="PANTHER" id="PTHR37943">
    <property type="entry name" value="PROTEIN VES"/>
    <property type="match status" value="1"/>
</dbReference>
<dbReference type="InterPro" id="IPR011051">
    <property type="entry name" value="RmlC_Cupin_sf"/>
</dbReference>
<protein>
    <submittedName>
        <fullName evidence="1">HutD family protein</fullName>
    </submittedName>
</protein>
<name>A0A8J6J5Q1_9FIRM</name>
<organism evidence="1 2">
    <name type="scientific">Flintibacter faecis</name>
    <dbReference type="NCBI Taxonomy" id="2763047"/>
    <lineage>
        <taxon>Bacteria</taxon>
        <taxon>Bacillati</taxon>
        <taxon>Bacillota</taxon>
        <taxon>Clostridia</taxon>
        <taxon>Eubacteriales</taxon>
        <taxon>Flintibacter</taxon>
    </lineage>
</organism>